<dbReference type="InterPro" id="IPR017961">
    <property type="entry name" value="DNA_pol_Y-fam_little_finger"/>
</dbReference>
<dbReference type="Pfam" id="PF11799">
    <property type="entry name" value="IMS_C"/>
    <property type="match status" value="1"/>
</dbReference>
<dbReference type="GO" id="GO:0042276">
    <property type="term" value="P:error-prone translesion synthesis"/>
    <property type="evidence" value="ECO:0007669"/>
    <property type="project" value="TreeGrafter"/>
</dbReference>
<keyword evidence="5" id="KW-0742">SOS response</keyword>
<dbReference type="Pfam" id="PF00817">
    <property type="entry name" value="IMS"/>
    <property type="match status" value="1"/>
</dbReference>
<dbReference type="PANTHER" id="PTHR11076:SF34">
    <property type="entry name" value="PROTEIN UMUC"/>
    <property type="match status" value="1"/>
</dbReference>
<evidence type="ECO:0000313" key="7">
    <source>
        <dbReference type="EMBL" id="PNU21206.1"/>
    </source>
</evidence>
<evidence type="ECO:0000256" key="3">
    <source>
        <dbReference type="ARBA" id="ARBA00023199"/>
    </source>
</evidence>
<dbReference type="PROSITE" id="PS50173">
    <property type="entry name" value="UMUC"/>
    <property type="match status" value="1"/>
</dbReference>
<dbReference type="CDD" id="cd01700">
    <property type="entry name" value="PolY_Pol_V_umuC"/>
    <property type="match status" value="1"/>
</dbReference>
<dbReference type="GO" id="GO:0005829">
    <property type="term" value="C:cytosol"/>
    <property type="evidence" value="ECO:0007669"/>
    <property type="project" value="TreeGrafter"/>
</dbReference>
<dbReference type="InterPro" id="IPR043128">
    <property type="entry name" value="Rev_trsase/Diguanyl_cyclase"/>
</dbReference>
<dbReference type="GO" id="GO:0003684">
    <property type="term" value="F:damaged DNA binding"/>
    <property type="evidence" value="ECO:0007669"/>
    <property type="project" value="InterPro"/>
</dbReference>
<name>A0A2K2HD39_9BACT</name>
<dbReference type="Proteomes" id="UP000236340">
    <property type="component" value="Unassembled WGS sequence"/>
</dbReference>
<feature type="domain" description="UmuC" evidence="6">
    <location>
        <begin position="2"/>
        <end position="184"/>
    </location>
</feature>
<comment type="caution">
    <text evidence="7">The sequence shown here is derived from an EMBL/GenBank/DDBJ whole genome shotgun (WGS) entry which is preliminary data.</text>
</comment>
<dbReference type="Gene3D" id="3.30.70.270">
    <property type="match status" value="1"/>
</dbReference>
<reference evidence="7 8" key="1">
    <citation type="journal article" date="2018" name="Genome Announc.">
        <title>Genome Sequence of Geothermobacter sp. HR-1 Iron Reducer from the Loihi Seamount.</title>
        <authorList>
            <person name="Smith H."/>
            <person name="Abuyen K."/>
            <person name="Tremblay J."/>
            <person name="Savalia P."/>
            <person name="Perez-Rodriguez I."/>
            <person name="Emerson D."/>
            <person name="Tully B."/>
            <person name="Amend J."/>
        </authorList>
    </citation>
    <scope>NUCLEOTIDE SEQUENCE [LARGE SCALE GENOMIC DNA]</scope>
    <source>
        <strain evidence="7 8">HR-1</strain>
    </source>
</reference>
<dbReference type="GO" id="GO:0009432">
    <property type="term" value="P:SOS response"/>
    <property type="evidence" value="ECO:0007669"/>
    <property type="project" value="UniProtKB-KW"/>
</dbReference>
<keyword evidence="2" id="KW-0227">DNA damage</keyword>
<sequence>MFALVDCNNFYCSCERLFRPDLKRVPVVVLSNNDGCVVARSPEAKALGIEMGVPLFKVRDDIERHGIRVFSSNYTLYGDISSRVMQTLEQFSPRMEIYSIDEAFLDLSDISKLYDYGQKIRTTVKQHVGVPVSIGIAPTKTLAKLANSAAKRFRATRGVVELCDPRRQQRLLAITPASEIWGIGRNLTRALQRRGVKTALELARMEPRRARRLSSVTLERTVRELNGENCIALEEAAPKQQIICSRSFGEKLTDYREVRAAVCEFAARAAEKLRREKLLARMVSVFIRTSPFDGTGAGYNNAATGTLPRPSSDTLEILHLVSRLFDMVWKDGGRYAKAGVMLGDFCSPDNLQLDLFDTGTDHRRNDNLMRAVDSINRDSRGTIRFGGQRPRKDWFMRQEHLSPAYTTKWNCIPVVK</sequence>
<dbReference type="InterPro" id="IPR025188">
    <property type="entry name" value="DUF4113"/>
</dbReference>
<evidence type="ECO:0000256" key="4">
    <source>
        <dbReference type="ARBA" id="ARBA00023204"/>
    </source>
</evidence>
<dbReference type="Gene3D" id="3.40.1170.60">
    <property type="match status" value="1"/>
</dbReference>
<evidence type="ECO:0000259" key="6">
    <source>
        <dbReference type="PROSITE" id="PS50173"/>
    </source>
</evidence>
<gene>
    <name evidence="7" type="ORF">C2E25_04005</name>
</gene>
<keyword evidence="3" id="KW-0741">SOS mutagenesis</keyword>
<dbReference type="SUPFAM" id="SSF56672">
    <property type="entry name" value="DNA/RNA polymerases"/>
    <property type="match status" value="1"/>
</dbReference>
<dbReference type="InterPro" id="IPR050116">
    <property type="entry name" value="DNA_polymerase-Y"/>
</dbReference>
<dbReference type="Gene3D" id="3.30.1490.100">
    <property type="entry name" value="DNA polymerase, Y-family, little finger domain"/>
    <property type="match status" value="1"/>
</dbReference>
<dbReference type="GO" id="GO:0006281">
    <property type="term" value="P:DNA repair"/>
    <property type="evidence" value="ECO:0007669"/>
    <property type="project" value="UniProtKB-KW"/>
</dbReference>
<dbReference type="NCBIfam" id="NF002955">
    <property type="entry name" value="PRK03609.1"/>
    <property type="match status" value="1"/>
</dbReference>
<dbReference type="InterPro" id="IPR001126">
    <property type="entry name" value="UmuC"/>
</dbReference>
<comment type="similarity">
    <text evidence="1">Belongs to the DNA polymerase type-Y family.</text>
</comment>
<dbReference type="EMBL" id="PPFX01000005">
    <property type="protein sequence ID" value="PNU21206.1"/>
    <property type="molecule type" value="Genomic_DNA"/>
</dbReference>
<dbReference type="PANTHER" id="PTHR11076">
    <property type="entry name" value="DNA REPAIR POLYMERASE UMUC / TRANSFERASE FAMILY MEMBER"/>
    <property type="match status" value="1"/>
</dbReference>
<accession>A0A2K2HD39</accession>
<evidence type="ECO:0000256" key="2">
    <source>
        <dbReference type="ARBA" id="ARBA00022763"/>
    </source>
</evidence>
<dbReference type="RefSeq" id="WP_103114498.1">
    <property type="nucleotide sequence ID" value="NZ_PPFX01000005.1"/>
</dbReference>
<proteinExistence type="inferred from homology"/>
<dbReference type="SUPFAM" id="SSF100879">
    <property type="entry name" value="Lesion bypass DNA polymerase (Y-family), little finger domain"/>
    <property type="match status" value="1"/>
</dbReference>
<evidence type="ECO:0000256" key="5">
    <source>
        <dbReference type="ARBA" id="ARBA00023236"/>
    </source>
</evidence>
<dbReference type="OrthoDB" id="9808813at2"/>
<dbReference type="InterPro" id="IPR043502">
    <property type="entry name" value="DNA/RNA_pol_sf"/>
</dbReference>
<keyword evidence="4" id="KW-0234">DNA repair</keyword>
<dbReference type="GO" id="GO:0003887">
    <property type="term" value="F:DNA-directed DNA polymerase activity"/>
    <property type="evidence" value="ECO:0007669"/>
    <property type="project" value="TreeGrafter"/>
</dbReference>
<dbReference type="AlphaFoldDB" id="A0A2K2HD39"/>
<protein>
    <submittedName>
        <fullName evidence="7">DNA polymerase V subunit UmuC</fullName>
    </submittedName>
</protein>
<evidence type="ECO:0000256" key="1">
    <source>
        <dbReference type="ARBA" id="ARBA00010945"/>
    </source>
</evidence>
<dbReference type="InterPro" id="IPR036775">
    <property type="entry name" value="DNA_pol_Y-fam_lit_finger_sf"/>
</dbReference>
<dbReference type="Pfam" id="PF13438">
    <property type="entry name" value="DUF4113"/>
    <property type="match status" value="1"/>
</dbReference>
<organism evidence="7 8">
    <name type="scientific">Geothermobacter hydrogeniphilus</name>
    <dbReference type="NCBI Taxonomy" id="1969733"/>
    <lineage>
        <taxon>Bacteria</taxon>
        <taxon>Pseudomonadati</taxon>
        <taxon>Thermodesulfobacteriota</taxon>
        <taxon>Desulfuromonadia</taxon>
        <taxon>Desulfuromonadales</taxon>
        <taxon>Geothermobacteraceae</taxon>
        <taxon>Geothermobacter</taxon>
    </lineage>
</organism>
<evidence type="ECO:0000313" key="8">
    <source>
        <dbReference type="Proteomes" id="UP000236340"/>
    </source>
</evidence>